<dbReference type="AlphaFoldDB" id="W2PX54"/>
<dbReference type="GeneID" id="20183507"/>
<dbReference type="InterPro" id="IPR036397">
    <property type="entry name" value="RNaseH_sf"/>
</dbReference>
<dbReference type="EMBL" id="KI669599">
    <property type="protein sequence ID" value="ETN05477.1"/>
    <property type="molecule type" value="Genomic_DNA"/>
</dbReference>
<dbReference type="PANTHER" id="PTHR47169">
    <property type="entry name" value="OS01G0541250 PROTEIN"/>
    <property type="match status" value="1"/>
</dbReference>
<reference evidence="3" key="1">
    <citation type="submission" date="2011-12" db="EMBL/GenBank/DDBJ databases">
        <authorList>
            <consortium name="The Broad Institute Genome Sequencing Platform"/>
            <person name="Russ C."/>
            <person name="Tyler B."/>
            <person name="Panabieres F."/>
            <person name="Shan W."/>
            <person name="Tripathy S."/>
            <person name="Grunwald N."/>
            <person name="Machado M."/>
            <person name="Young S.K."/>
            <person name="Zeng Q."/>
            <person name="Gargeya S."/>
            <person name="Fitzgerald M."/>
            <person name="Haas B."/>
            <person name="Abouelleil A."/>
            <person name="Alvarado L."/>
            <person name="Arachchi H.M."/>
            <person name="Berlin A."/>
            <person name="Chapman S.B."/>
            <person name="Gearin G."/>
            <person name="Goldberg J."/>
            <person name="Griggs A."/>
            <person name="Gujja S."/>
            <person name="Hansen M."/>
            <person name="Heiman D."/>
            <person name="Howarth C."/>
            <person name="Larimer J."/>
            <person name="Lui A."/>
            <person name="MacDonald P.J.P."/>
            <person name="McCowen C."/>
            <person name="Montmayeur A."/>
            <person name="Murphy C."/>
            <person name="Neiman D."/>
            <person name="Pearson M."/>
            <person name="Priest M."/>
            <person name="Roberts A."/>
            <person name="Saif S."/>
            <person name="Shea T."/>
            <person name="Sisk P."/>
            <person name="Stolte C."/>
            <person name="Sykes S."/>
            <person name="Wortman J."/>
            <person name="Nusbaum C."/>
            <person name="Birren B."/>
        </authorList>
    </citation>
    <scope>NUCLEOTIDE SEQUENCE [LARGE SCALE GENOMIC DNA]</scope>
    <source>
        <strain evidence="3">INRA-310</strain>
    </source>
</reference>
<dbReference type="GO" id="GO:0003676">
    <property type="term" value="F:nucleic acid binding"/>
    <property type="evidence" value="ECO:0007669"/>
    <property type="project" value="InterPro"/>
</dbReference>
<dbReference type="RefSeq" id="XP_008908999.1">
    <property type="nucleotide sequence ID" value="XM_008910751.1"/>
</dbReference>
<evidence type="ECO:0000313" key="3">
    <source>
        <dbReference type="Proteomes" id="UP000018817"/>
    </source>
</evidence>
<evidence type="ECO:0000256" key="1">
    <source>
        <dbReference type="SAM" id="MobiDB-lite"/>
    </source>
</evidence>
<sequence length="254" mass="28723">MSSQGKNFFSGKVLNDVFRKFLKEIAKFNYYLRSENIFVATKEYSPTEKLRKPRRSLAFIALLFREYGSEAVPHWGQVWLLTSSHTSMSEGGRRWTASRSVIASPNQPAQSSDLNCLDLGLFASIQSVQSRTTSRTIQDIIQEVEHAYEIMTAETLNKTFWTLQLVMKEIMNCEGRNDYKLAHFHKDKLIRAGKLPASLQCDTTSFGLAQQSILALAVASWIDPPLPQASTQPSPRSPPLSPPSPTHFDPFLYF</sequence>
<dbReference type="VEuPathDB" id="FungiDB:PPTG_14208"/>
<accession>W2PX54</accession>
<proteinExistence type="predicted"/>
<evidence type="ECO:0000313" key="2">
    <source>
        <dbReference type="EMBL" id="ETN05477.1"/>
    </source>
</evidence>
<dbReference type="Proteomes" id="UP000018817">
    <property type="component" value="Unassembled WGS sequence"/>
</dbReference>
<protein>
    <submittedName>
        <fullName evidence="2">Uncharacterized protein</fullName>
    </submittedName>
</protein>
<reference evidence="2 3" key="2">
    <citation type="submission" date="2013-11" db="EMBL/GenBank/DDBJ databases">
        <title>The Genome Sequence of Phytophthora parasitica INRA-310.</title>
        <authorList>
            <consortium name="The Broad Institute Genomics Platform"/>
            <person name="Russ C."/>
            <person name="Tyler B."/>
            <person name="Panabieres F."/>
            <person name="Shan W."/>
            <person name="Tripathy S."/>
            <person name="Grunwald N."/>
            <person name="Machado M."/>
            <person name="Johnson C.S."/>
            <person name="Arredondo F."/>
            <person name="Hong C."/>
            <person name="Coffey M."/>
            <person name="Young S.K."/>
            <person name="Zeng Q."/>
            <person name="Gargeya S."/>
            <person name="Fitzgerald M."/>
            <person name="Abouelleil A."/>
            <person name="Alvarado L."/>
            <person name="Chapman S.B."/>
            <person name="Gainer-Dewar J."/>
            <person name="Goldberg J."/>
            <person name="Griggs A."/>
            <person name="Gujja S."/>
            <person name="Hansen M."/>
            <person name="Howarth C."/>
            <person name="Imamovic A."/>
            <person name="Ireland A."/>
            <person name="Larimer J."/>
            <person name="McCowan C."/>
            <person name="Murphy C."/>
            <person name="Pearson M."/>
            <person name="Poon T.W."/>
            <person name="Priest M."/>
            <person name="Roberts A."/>
            <person name="Saif S."/>
            <person name="Shea T."/>
            <person name="Sykes S."/>
            <person name="Wortman J."/>
            <person name="Nusbaum C."/>
            <person name="Birren B."/>
        </authorList>
    </citation>
    <scope>NUCLEOTIDE SEQUENCE [LARGE SCALE GENOMIC DNA]</scope>
    <source>
        <strain evidence="2 3">INRA-310</strain>
    </source>
</reference>
<name>W2PX54_PHYN3</name>
<feature type="region of interest" description="Disordered" evidence="1">
    <location>
        <begin position="227"/>
        <end position="254"/>
    </location>
</feature>
<dbReference type="Gene3D" id="3.30.420.10">
    <property type="entry name" value="Ribonuclease H-like superfamily/Ribonuclease H"/>
    <property type="match status" value="1"/>
</dbReference>
<feature type="compositionally biased region" description="Pro residues" evidence="1">
    <location>
        <begin position="235"/>
        <end position="245"/>
    </location>
</feature>
<dbReference type="PANTHER" id="PTHR47169:SF2">
    <property type="entry name" value="OS01G0541250 PROTEIN"/>
    <property type="match status" value="1"/>
</dbReference>
<gene>
    <name evidence="2" type="ORF">PPTG_14208</name>
</gene>
<organism evidence="2 3">
    <name type="scientific">Phytophthora nicotianae (strain INRA-310)</name>
    <name type="common">Phytophthora parasitica</name>
    <dbReference type="NCBI Taxonomy" id="761204"/>
    <lineage>
        <taxon>Eukaryota</taxon>
        <taxon>Sar</taxon>
        <taxon>Stramenopiles</taxon>
        <taxon>Oomycota</taxon>
        <taxon>Peronosporomycetes</taxon>
        <taxon>Peronosporales</taxon>
        <taxon>Peronosporaceae</taxon>
        <taxon>Phytophthora</taxon>
    </lineage>
</organism>